<keyword evidence="4" id="KW-0732">Signal</keyword>
<dbReference type="GO" id="GO:0015031">
    <property type="term" value="P:protein transport"/>
    <property type="evidence" value="ECO:0007669"/>
    <property type="project" value="UniProtKB-KW"/>
</dbReference>
<comment type="similarity">
    <text evidence="1 3">Belongs to the EXO70 family.</text>
</comment>
<dbReference type="GO" id="GO:0000145">
    <property type="term" value="C:exocyst"/>
    <property type="evidence" value="ECO:0000318"/>
    <property type="project" value="GO_Central"/>
</dbReference>
<comment type="function">
    <text evidence="3">Component of the exocyst complex.</text>
</comment>
<evidence type="ECO:0000313" key="7">
    <source>
        <dbReference type="Proteomes" id="UP000000768"/>
    </source>
</evidence>
<proteinExistence type="inferred from homology"/>
<keyword evidence="7" id="KW-1185">Reference proteome</keyword>
<dbReference type="Pfam" id="PF03081">
    <property type="entry name" value="Exo70_C"/>
    <property type="match status" value="1"/>
</dbReference>
<dbReference type="SUPFAM" id="SSF74788">
    <property type="entry name" value="Cullin repeat-like"/>
    <property type="match status" value="1"/>
</dbReference>
<dbReference type="Gene3D" id="1.20.1280.170">
    <property type="entry name" value="Exocyst complex component Exo70"/>
    <property type="match status" value="1"/>
</dbReference>
<evidence type="ECO:0000256" key="2">
    <source>
        <dbReference type="ARBA" id="ARBA00022448"/>
    </source>
</evidence>
<evidence type="ECO:0000256" key="4">
    <source>
        <dbReference type="SAM" id="SignalP"/>
    </source>
</evidence>
<feature type="signal peptide" evidence="4">
    <location>
        <begin position="1"/>
        <end position="25"/>
    </location>
</feature>
<dbReference type="InParanoid" id="A0A194YLW7"/>
<dbReference type="GO" id="GO:0005546">
    <property type="term" value="F:phosphatidylinositol-4,5-bisphosphate binding"/>
    <property type="evidence" value="ECO:0007669"/>
    <property type="project" value="InterPro"/>
</dbReference>
<organism evidence="6 7">
    <name type="scientific">Sorghum bicolor</name>
    <name type="common">Sorghum</name>
    <name type="synonym">Sorghum vulgare</name>
    <dbReference type="NCBI Taxonomy" id="4558"/>
    <lineage>
        <taxon>Eukaryota</taxon>
        <taxon>Viridiplantae</taxon>
        <taxon>Streptophyta</taxon>
        <taxon>Embryophyta</taxon>
        <taxon>Tracheophyta</taxon>
        <taxon>Spermatophyta</taxon>
        <taxon>Magnoliopsida</taxon>
        <taxon>Liliopsida</taxon>
        <taxon>Poales</taxon>
        <taxon>Poaceae</taxon>
        <taxon>PACMAD clade</taxon>
        <taxon>Panicoideae</taxon>
        <taxon>Andropogonodae</taxon>
        <taxon>Andropogoneae</taxon>
        <taxon>Sorghinae</taxon>
        <taxon>Sorghum</taxon>
    </lineage>
</organism>
<protein>
    <recommendedName>
        <fullName evidence="3">Exocyst subunit Exo70 family protein</fullName>
    </recommendedName>
</protein>
<dbReference type="InterPro" id="IPR004140">
    <property type="entry name" value="Exo70"/>
</dbReference>
<reference evidence="7" key="2">
    <citation type="journal article" date="2018" name="Plant J.">
        <title>The Sorghum bicolor reference genome: improved assembly, gene annotations, a transcriptome atlas, and signatures of genome organization.</title>
        <authorList>
            <person name="McCormick R.F."/>
            <person name="Truong S.K."/>
            <person name="Sreedasyam A."/>
            <person name="Jenkins J."/>
            <person name="Shu S."/>
            <person name="Sims D."/>
            <person name="Kennedy M."/>
            <person name="Amirebrahimi M."/>
            <person name="Weers B.D."/>
            <person name="McKinley B."/>
            <person name="Mattison A."/>
            <person name="Morishige D.T."/>
            <person name="Grimwood J."/>
            <person name="Schmutz J."/>
            <person name="Mullet J.E."/>
        </authorList>
    </citation>
    <scope>NUCLEOTIDE SEQUENCE [LARGE SCALE GENOMIC DNA]</scope>
    <source>
        <strain evidence="7">cv. BTx623</strain>
    </source>
</reference>
<evidence type="ECO:0000256" key="1">
    <source>
        <dbReference type="ARBA" id="ARBA00006756"/>
    </source>
</evidence>
<dbReference type="AlphaFoldDB" id="A0A194YLW7"/>
<dbReference type="PANTHER" id="PTHR12542:SF137">
    <property type="entry name" value="EXOCYST SUBUNIT EXO70 FAMILY PROTEIN"/>
    <property type="match status" value="1"/>
</dbReference>
<sequence>MGVLERWLTELGVAWVLHLGSDASAWDELADEHTCHAARSWIRALCKITETIRSMAATLFADRGSMSLLPSSIYEEEEGDSEAGGSVLELLLFARFIQETMLKMVAFVDFIVSLLDPHGVPVQALHQKIHILLRVHGALSDALTEIKMLFLSMLPSAEVERIRGGLVNLLYAKNAKVRESIRSRLENIRISCIMEPLVDDDSTGAQTPQVSSDIDKVTLSVMAHITFLLENYSPVDPIVSEAAILGNMIIEMVCCLQERIVLMSKTFQDQSLRFLFLLNNFNFICHSLHNNTTGFCFLQVHVTSLLEKVEHYLESYLQVSWGPVLSCLFNTTPVCFGKNYSLLPKFESEFQKMYTTQMLWKVPDPEMRKRLRKAITEKIILGYAKYIEDNNVTTPRSTTHNLEEMLQELFEG</sequence>
<gene>
    <name evidence="6" type="ORF">SORBI_3010G272200</name>
</gene>
<dbReference type="GO" id="GO:0006887">
    <property type="term" value="P:exocytosis"/>
    <property type="evidence" value="ECO:0000318"/>
    <property type="project" value="GO_Central"/>
</dbReference>
<name>A0A194YLW7_SORBI</name>
<evidence type="ECO:0000259" key="5">
    <source>
        <dbReference type="Pfam" id="PF03081"/>
    </source>
</evidence>
<feature type="chain" id="PRO_5011977788" description="Exocyst subunit Exo70 family protein" evidence="4">
    <location>
        <begin position="26"/>
        <end position="412"/>
    </location>
</feature>
<keyword evidence="3" id="KW-0653">Protein transport</keyword>
<dbReference type="Gramene" id="KXG20948">
    <property type="protein sequence ID" value="KXG20948"/>
    <property type="gene ID" value="SORBI_3010G272200"/>
</dbReference>
<reference evidence="6 7" key="1">
    <citation type="journal article" date="2009" name="Nature">
        <title>The Sorghum bicolor genome and the diversification of grasses.</title>
        <authorList>
            <person name="Paterson A.H."/>
            <person name="Bowers J.E."/>
            <person name="Bruggmann R."/>
            <person name="Dubchak I."/>
            <person name="Grimwood J."/>
            <person name="Gundlach H."/>
            <person name="Haberer G."/>
            <person name="Hellsten U."/>
            <person name="Mitros T."/>
            <person name="Poliakov A."/>
            <person name="Schmutz J."/>
            <person name="Spannagl M."/>
            <person name="Tang H."/>
            <person name="Wang X."/>
            <person name="Wicker T."/>
            <person name="Bharti A.K."/>
            <person name="Chapman J."/>
            <person name="Feltus F.A."/>
            <person name="Gowik U."/>
            <person name="Grigoriev I.V."/>
            <person name="Lyons E."/>
            <person name="Maher C.A."/>
            <person name="Martis M."/>
            <person name="Narechania A."/>
            <person name="Otillar R.P."/>
            <person name="Penning B.W."/>
            <person name="Salamov A.A."/>
            <person name="Wang Y."/>
            <person name="Zhang L."/>
            <person name="Carpita N.C."/>
            <person name="Freeling M."/>
            <person name="Gingle A.R."/>
            <person name="Hash C.T."/>
            <person name="Keller B."/>
            <person name="Klein P."/>
            <person name="Kresovich S."/>
            <person name="McCann M.C."/>
            <person name="Ming R."/>
            <person name="Peterson D.G."/>
            <person name="Mehboob-ur-Rahman"/>
            <person name="Ware D."/>
            <person name="Westhoff P."/>
            <person name="Mayer K.F."/>
            <person name="Messing J."/>
            <person name="Rokhsar D.S."/>
        </authorList>
    </citation>
    <scope>NUCLEOTIDE SEQUENCE [LARGE SCALE GENOMIC DNA]</scope>
    <source>
        <strain evidence="7">cv. BTx623</strain>
    </source>
</reference>
<dbReference type="OMA" id="NHASSWI"/>
<dbReference type="FunCoup" id="A0A194YLW7">
    <property type="interactions" value="15"/>
</dbReference>
<accession>A0A194YLW7</accession>
<dbReference type="STRING" id="4558.A0A194YLW7"/>
<dbReference type="PANTHER" id="PTHR12542">
    <property type="entry name" value="EXOCYST COMPLEX PROTEIN EXO70"/>
    <property type="match status" value="1"/>
</dbReference>
<dbReference type="Proteomes" id="UP000000768">
    <property type="component" value="Chromosome 10"/>
</dbReference>
<evidence type="ECO:0000256" key="3">
    <source>
        <dbReference type="RuleBase" id="RU365026"/>
    </source>
</evidence>
<feature type="domain" description="Exocyst complex subunit Exo70 C-terminal" evidence="5">
    <location>
        <begin position="90"/>
        <end position="407"/>
    </location>
</feature>
<keyword evidence="2 3" id="KW-0813">Transport</keyword>
<dbReference type="InterPro" id="IPR046364">
    <property type="entry name" value="Exo70_C"/>
</dbReference>
<dbReference type="EMBL" id="CM000769">
    <property type="protein sequence ID" value="KXG20948.2"/>
    <property type="molecule type" value="Genomic_DNA"/>
</dbReference>
<dbReference type="InterPro" id="IPR016159">
    <property type="entry name" value="Cullin_repeat-like_dom_sf"/>
</dbReference>
<evidence type="ECO:0000313" key="6">
    <source>
        <dbReference type="EMBL" id="KXG20948.2"/>
    </source>
</evidence>
<keyword evidence="3" id="KW-0268">Exocytosis</keyword>